<dbReference type="EMBL" id="JELY01001679">
    <property type="protein sequence ID" value="KYF54936.1"/>
    <property type="molecule type" value="Genomic_DNA"/>
</dbReference>
<feature type="region of interest" description="Disordered" evidence="1">
    <location>
        <begin position="1"/>
        <end position="20"/>
    </location>
</feature>
<proteinExistence type="predicted"/>
<protein>
    <submittedName>
        <fullName evidence="2">Uncharacterized protein</fullName>
    </submittedName>
</protein>
<comment type="caution">
    <text evidence="2">The sequence shown here is derived from an EMBL/GenBank/DDBJ whole genome shotgun (WGS) entry which is preliminary data.</text>
</comment>
<dbReference type="AlphaFoldDB" id="A0A150PH25"/>
<evidence type="ECO:0000313" key="2">
    <source>
        <dbReference type="EMBL" id="KYF54936.1"/>
    </source>
</evidence>
<accession>A0A150PH25</accession>
<sequence length="63" mass="6412">MRRDDKLGVLAAGDGDGDGRRQAPLGAAAVEHLADGTDVDGVALEHLDQGLFELGGADGVEQL</sequence>
<evidence type="ECO:0000313" key="3">
    <source>
        <dbReference type="Proteomes" id="UP000075420"/>
    </source>
</evidence>
<organism evidence="2 3">
    <name type="scientific">Sorangium cellulosum</name>
    <name type="common">Polyangium cellulosum</name>
    <dbReference type="NCBI Taxonomy" id="56"/>
    <lineage>
        <taxon>Bacteria</taxon>
        <taxon>Pseudomonadati</taxon>
        <taxon>Myxococcota</taxon>
        <taxon>Polyangia</taxon>
        <taxon>Polyangiales</taxon>
        <taxon>Polyangiaceae</taxon>
        <taxon>Sorangium</taxon>
    </lineage>
</organism>
<reference evidence="2 3" key="1">
    <citation type="submission" date="2014-02" db="EMBL/GenBank/DDBJ databases">
        <title>The small core and large imbalanced accessory genome model reveals a collaborative survival strategy of Sorangium cellulosum strains in nature.</title>
        <authorList>
            <person name="Han K."/>
            <person name="Peng R."/>
            <person name="Blom J."/>
            <person name="Li Y.-Z."/>
        </authorList>
    </citation>
    <scope>NUCLEOTIDE SEQUENCE [LARGE SCALE GENOMIC DNA]</scope>
    <source>
        <strain evidence="2 3">So0157-25</strain>
    </source>
</reference>
<dbReference type="Proteomes" id="UP000075420">
    <property type="component" value="Unassembled WGS sequence"/>
</dbReference>
<evidence type="ECO:0000256" key="1">
    <source>
        <dbReference type="SAM" id="MobiDB-lite"/>
    </source>
</evidence>
<gene>
    <name evidence="2" type="ORF">BE08_45005</name>
</gene>
<name>A0A150PH25_SORCE</name>